<gene>
    <name evidence="2" type="ORF">BFC18_03170</name>
</gene>
<protein>
    <recommendedName>
        <fullName evidence="1">Putative restriction endonuclease domain-containing protein</fullName>
    </recommendedName>
</protein>
<evidence type="ECO:0000313" key="3">
    <source>
        <dbReference type="Proteomes" id="UP000175691"/>
    </source>
</evidence>
<name>A0A1E7ZGB4_9ALTE</name>
<dbReference type="RefSeq" id="WP_070123480.1">
    <property type="nucleotide sequence ID" value="NZ_MDHN01000004.1"/>
</dbReference>
<dbReference type="STRING" id="1656094.BFC18_03170"/>
<dbReference type="EMBL" id="MDHN01000004">
    <property type="protein sequence ID" value="OFC72565.1"/>
    <property type="molecule type" value="Genomic_DNA"/>
</dbReference>
<organism evidence="2 3">
    <name type="scientific">Alteromonas confluentis</name>
    <dbReference type="NCBI Taxonomy" id="1656094"/>
    <lineage>
        <taxon>Bacteria</taxon>
        <taxon>Pseudomonadati</taxon>
        <taxon>Pseudomonadota</taxon>
        <taxon>Gammaproteobacteria</taxon>
        <taxon>Alteromonadales</taxon>
        <taxon>Alteromonadaceae</taxon>
        <taxon>Alteromonas/Salinimonas group</taxon>
        <taxon>Alteromonas</taxon>
    </lineage>
</organism>
<evidence type="ECO:0000313" key="2">
    <source>
        <dbReference type="EMBL" id="OFC72565.1"/>
    </source>
</evidence>
<dbReference type="InterPro" id="IPR012296">
    <property type="entry name" value="Nuclease_put_TT1808"/>
</dbReference>
<dbReference type="Gene3D" id="3.90.1570.10">
    <property type="entry name" value="tt1808, chain A"/>
    <property type="match status" value="1"/>
</dbReference>
<dbReference type="Pfam" id="PF05685">
    <property type="entry name" value="Uma2"/>
    <property type="match status" value="1"/>
</dbReference>
<dbReference type="PANTHER" id="PTHR36558:SF1">
    <property type="entry name" value="RESTRICTION ENDONUCLEASE DOMAIN-CONTAINING PROTEIN-RELATED"/>
    <property type="match status" value="1"/>
</dbReference>
<keyword evidence="3" id="KW-1185">Reference proteome</keyword>
<comment type="caution">
    <text evidence="2">The sequence shown here is derived from an EMBL/GenBank/DDBJ whole genome shotgun (WGS) entry which is preliminary data.</text>
</comment>
<sequence length="195" mass="22864">MPVARKHNVLTPDEYLQEELEAPVKRELIDGQVYAMAGASANHERIAGNFYSELRNHLKATPCEPFSSDMKVRVRDNFYYPDVLVDCDFDESEPYFTSTPVIIVEVISRSTRKMDEKQKLLEYINIPTLKEYVLIEQDVADVTVYRRSDDWRSTHYFLGEEIHFESIDFTIRVEDIYLRVKNEDVVAFLEQHSES</sequence>
<dbReference type="Proteomes" id="UP000175691">
    <property type="component" value="Unassembled WGS sequence"/>
</dbReference>
<dbReference type="InterPro" id="IPR008538">
    <property type="entry name" value="Uma2"/>
</dbReference>
<dbReference type="OrthoDB" id="26750at2"/>
<dbReference type="InterPro" id="IPR011335">
    <property type="entry name" value="Restrct_endonuc-II-like"/>
</dbReference>
<dbReference type="CDD" id="cd06260">
    <property type="entry name" value="DUF820-like"/>
    <property type="match status" value="1"/>
</dbReference>
<dbReference type="PANTHER" id="PTHR36558">
    <property type="entry name" value="GLR1098 PROTEIN"/>
    <property type="match status" value="1"/>
</dbReference>
<reference evidence="2 3" key="1">
    <citation type="submission" date="2016-08" db="EMBL/GenBank/DDBJ databases">
        <authorList>
            <person name="Seilhamer J.J."/>
        </authorList>
    </citation>
    <scope>NUCLEOTIDE SEQUENCE [LARGE SCALE GENOMIC DNA]</scope>
    <source>
        <strain evidence="2 3">KCTC 42603</strain>
    </source>
</reference>
<proteinExistence type="predicted"/>
<accession>A0A1E7ZGB4</accession>
<feature type="domain" description="Putative restriction endonuclease" evidence="1">
    <location>
        <begin position="13"/>
        <end position="161"/>
    </location>
</feature>
<dbReference type="SUPFAM" id="SSF52980">
    <property type="entry name" value="Restriction endonuclease-like"/>
    <property type="match status" value="1"/>
</dbReference>
<evidence type="ECO:0000259" key="1">
    <source>
        <dbReference type="Pfam" id="PF05685"/>
    </source>
</evidence>
<dbReference type="AlphaFoldDB" id="A0A1E7ZGB4"/>